<organism evidence="2 3">
    <name type="scientific">Sus scrofa</name>
    <name type="common">Pig</name>
    <dbReference type="NCBI Taxonomy" id="9823"/>
    <lineage>
        <taxon>Eukaryota</taxon>
        <taxon>Metazoa</taxon>
        <taxon>Chordata</taxon>
        <taxon>Craniata</taxon>
        <taxon>Vertebrata</taxon>
        <taxon>Euteleostomi</taxon>
        <taxon>Mammalia</taxon>
        <taxon>Eutheria</taxon>
        <taxon>Laurasiatheria</taxon>
        <taxon>Artiodactyla</taxon>
        <taxon>Suina</taxon>
        <taxon>Suidae</taxon>
        <taxon>Sus</taxon>
    </lineage>
</organism>
<dbReference type="Ensembl" id="ENSSSCT00000069773.1">
    <property type="protein sequence ID" value="ENSSSCP00000069863.1"/>
    <property type="gene ID" value="ENSSSCG00000043909.1"/>
</dbReference>
<sequence length="368" mass="40552">MKLNVRWKGEALLKYRHKSHSYFYETTLFLVFLGPYPQHMEVPRLGVESELQLPAYPTGTAMPDLSRICDLHHSSRQRRILNPLRGARDQSHILMDTSQVLTAEPRWELLKQLLYFNFIFTKRQRIGRGKAGIMVVTPREWRKRPWSTITGQTALPLPSLSTVMHKKRSKHEPKASVNKASQCGESGDLSSPRAQGGRRSSQSIEALALDGLGPFFWKAWAALSWACTDHGDDTGENPYGPRGRTADWVGVRGAWAAEDQTQSQPRRQILSGWMGRHLNGNGLRKTDPPGNDGLKKNRHLGDRAQTGASPGDWGRDEVVGAGLGNGLSGELARGAGGHAPAEAKGGAEGRPGAVCPISRQLFPSRGHP</sequence>
<reference evidence="3" key="1">
    <citation type="submission" date="2009-11" db="EMBL/GenBank/DDBJ databases">
        <authorList>
            <consortium name="Porcine genome sequencing project"/>
        </authorList>
    </citation>
    <scope>NUCLEOTIDE SEQUENCE [LARGE SCALE GENOMIC DNA]</scope>
    <source>
        <strain evidence="3">Duroc</strain>
    </source>
</reference>
<protein>
    <submittedName>
        <fullName evidence="2">Uncharacterized protein</fullName>
    </submittedName>
</protein>
<reference evidence="2" key="4">
    <citation type="submission" date="2025-09" db="UniProtKB">
        <authorList>
            <consortium name="Ensembl"/>
        </authorList>
    </citation>
    <scope>IDENTIFICATION</scope>
</reference>
<evidence type="ECO:0000313" key="2">
    <source>
        <dbReference type="Ensembl" id="ENSSSCP00000069863.1"/>
    </source>
</evidence>
<feature type="region of interest" description="Disordered" evidence="1">
    <location>
        <begin position="275"/>
        <end position="368"/>
    </location>
</feature>
<dbReference type="Bgee" id="ENSSSCG00000043909">
    <property type="expression patterns" value="Expressed in uterus and 21 other cell types or tissues"/>
</dbReference>
<feature type="compositionally biased region" description="Polar residues" evidence="1">
    <location>
        <begin position="178"/>
        <end position="199"/>
    </location>
</feature>
<keyword evidence="3" id="KW-1185">Reference proteome</keyword>
<proteinExistence type="predicted"/>
<evidence type="ECO:0000313" key="3">
    <source>
        <dbReference type="Proteomes" id="UP000008227"/>
    </source>
</evidence>
<name>A0A5G2QYA3_PIG</name>
<feature type="compositionally biased region" description="Basic and acidic residues" evidence="1">
    <location>
        <begin position="293"/>
        <end position="302"/>
    </location>
</feature>
<accession>A0A5G2QYA3</accession>
<reference evidence="2" key="2">
    <citation type="journal article" date="2020" name="Gigascience">
        <title>An improved pig reference genome sequence to enable pig genetics and genomics research.</title>
        <authorList>
            <person name="Warr A."/>
            <person name="Affara N."/>
            <person name="Aken B."/>
            <person name="Beiki H."/>
            <person name="Bickhart D.M."/>
            <person name="Billis K."/>
            <person name="Chow W."/>
            <person name="Eory L."/>
            <person name="Finlayson H.A."/>
            <person name="Flicek P."/>
            <person name="Giron C.G."/>
            <person name="Griffin D.K."/>
            <person name="Hall R."/>
            <person name="Hannum G."/>
            <person name="Hourlier T."/>
            <person name="Howe K."/>
            <person name="Hume D.A."/>
            <person name="Izuogu O."/>
            <person name="Kim K."/>
            <person name="Koren S."/>
            <person name="Liu H."/>
            <person name="Manchanda N."/>
            <person name="Martin F.J."/>
            <person name="Nonneman D.J."/>
            <person name="O'Connor R.E."/>
            <person name="Phillippy A.M."/>
            <person name="Rohrer G.A."/>
            <person name="Rosen B.D."/>
            <person name="Rund L.A."/>
            <person name="Sargent C.A."/>
            <person name="Schook L.B."/>
            <person name="Schroeder S.G."/>
            <person name="Schwartz A.S."/>
            <person name="Skinner B.M."/>
            <person name="Talbot R."/>
            <person name="Tseng E."/>
            <person name="Tuggle C.K."/>
            <person name="Watson M."/>
            <person name="Smith T.P.L."/>
            <person name="Archibald A.L."/>
        </authorList>
    </citation>
    <scope>NUCLEOTIDE SEQUENCE [LARGE SCALE GENOMIC DNA]</scope>
    <source>
        <strain evidence="2">Duroc</strain>
    </source>
</reference>
<feature type="region of interest" description="Disordered" evidence="1">
    <location>
        <begin position="160"/>
        <end position="199"/>
    </location>
</feature>
<evidence type="ECO:0000256" key="1">
    <source>
        <dbReference type="SAM" id="MobiDB-lite"/>
    </source>
</evidence>
<dbReference type="Proteomes" id="UP000008227">
    <property type="component" value="Chromosome 5"/>
</dbReference>
<reference evidence="2" key="3">
    <citation type="submission" date="2025-08" db="UniProtKB">
        <authorList>
            <consortium name="Ensembl"/>
        </authorList>
    </citation>
    <scope>IDENTIFICATION</scope>
</reference>
<dbReference type="AlphaFoldDB" id="A0A5G2QYA3"/>
<dbReference type="InParanoid" id="A0A5G2QYA3"/>